<dbReference type="EMBL" id="LSBJ02000007">
    <property type="protein sequence ID" value="OAQ61915.1"/>
    <property type="molecule type" value="Genomic_DNA"/>
</dbReference>
<evidence type="ECO:0000256" key="1">
    <source>
        <dbReference type="SAM" id="MobiDB-lite"/>
    </source>
</evidence>
<dbReference type="GeneID" id="28855985"/>
<dbReference type="Proteomes" id="UP000078397">
    <property type="component" value="Unassembled WGS sequence"/>
</dbReference>
<dbReference type="AlphaFoldDB" id="A0A179F8U4"/>
<organism evidence="2 3">
    <name type="scientific">Pochonia chlamydosporia 170</name>
    <dbReference type="NCBI Taxonomy" id="1380566"/>
    <lineage>
        <taxon>Eukaryota</taxon>
        <taxon>Fungi</taxon>
        <taxon>Dikarya</taxon>
        <taxon>Ascomycota</taxon>
        <taxon>Pezizomycotina</taxon>
        <taxon>Sordariomycetes</taxon>
        <taxon>Hypocreomycetidae</taxon>
        <taxon>Hypocreales</taxon>
        <taxon>Clavicipitaceae</taxon>
        <taxon>Pochonia</taxon>
    </lineage>
</organism>
<dbReference type="RefSeq" id="XP_018139619.1">
    <property type="nucleotide sequence ID" value="XM_018291991.1"/>
</dbReference>
<keyword evidence="3" id="KW-1185">Reference proteome</keyword>
<proteinExistence type="predicted"/>
<sequence>MASDGRWATRFWGFGQLNADGVAEDDASTRKVLVLQMGLEGRMVVDDWQIPHGLTPTLTLMLMLTGAEWASGTETGSKEGKEEGTKRQQKEDHQASTARHWVKSRAWGGWANGVPDARNGE</sequence>
<evidence type="ECO:0000313" key="3">
    <source>
        <dbReference type="Proteomes" id="UP000078397"/>
    </source>
</evidence>
<evidence type="ECO:0000313" key="2">
    <source>
        <dbReference type="EMBL" id="OAQ61915.1"/>
    </source>
</evidence>
<accession>A0A179F8U4</accession>
<dbReference type="KEGG" id="pchm:VFPPC_14222"/>
<comment type="caution">
    <text evidence="2">The sequence shown here is derived from an EMBL/GenBank/DDBJ whole genome shotgun (WGS) entry which is preliminary data.</text>
</comment>
<reference evidence="2 3" key="1">
    <citation type="journal article" date="2016" name="PLoS Pathog.">
        <title>Biosynthesis of antibiotic leucinostatins in bio-control fungus Purpureocillium lilacinum and their inhibition on phytophthora revealed by genome mining.</title>
        <authorList>
            <person name="Wang G."/>
            <person name="Liu Z."/>
            <person name="Lin R."/>
            <person name="Li E."/>
            <person name="Mao Z."/>
            <person name="Ling J."/>
            <person name="Yang Y."/>
            <person name="Yin W.B."/>
            <person name="Xie B."/>
        </authorList>
    </citation>
    <scope>NUCLEOTIDE SEQUENCE [LARGE SCALE GENOMIC DNA]</scope>
    <source>
        <strain evidence="2">170</strain>
    </source>
</reference>
<name>A0A179F8U4_METCM</name>
<gene>
    <name evidence="2" type="ORF">VFPPC_14222</name>
</gene>
<feature type="compositionally biased region" description="Basic and acidic residues" evidence="1">
    <location>
        <begin position="76"/>
        <end position="94"/>
    </location>
</feature>
<protein>
    <submittedName>
        <fullName evidence="2">Uncharacterized protein</fullName>
    </submittedName>
</protein>
<feature type="region of interest" description="Disordered" evidence="1">
    <location>
        <begin position="71"/>
        <end position="121"/>
    </location>
</feature>